<dbReference type="EMBL" id="JACTNZ010000013">
    <property type="protein sequence ID" value="KAG5514494.1"/>
    <property type="molecule type" value="Genomic_DNA"/>
</dbReference>
<proteinExistence type="predicted"/>
<name>A0AAV6HNF9_9ERIC</name>
<keyword evidence="2 5" id="KW-0812">Transmembrane</keyword>
<feature type="transmembrane region" description="Helical" evidence="5">
    <location>
        <begin position="104"/>
        <end position="131"/>
    </location>
</feature>
<accession>A0AAV6HNF9</accession>
<dbReference type="AlphaFoldDB" id="A0AAV6HNF9"/>
<dbReference type="InterPro" id="IPR001902">
    <property type="entry name" value="SLC26A/SulP_fam"/>
</dbReference>
<keyword evidence="3 5" id="KW-1133">Transmembrane helix</keyword>
<dbReference type="Proteomes" id="UP000823749">
    <property type="component" value="Chromosome 13"/>
</dbReference>
<sequence length="174" mass="18911">MGESSSTKSSTSTNVELANGVAIPSPVPLFDSLKTSMKETFFHDDPLRQFKNESRMSWTRKLVMGLQYLLLILEWGPRYSLELLKHDFVAGIAENADSSVVPPLVYAVMGSSTEMVVAPAAVVSLLTGTMLGAKVNANENPTLYLHLTFTATLFAGIFQASLGALRSVSHVRIF</sequence>
<reference evidence="7 8" key="1">
    <citation type="submission" date="2020-08" db="EMBL/GenBank/DDBJ databases">
        <title>Plant Genome Project.</title>
        <authorList>
            <person name="Zhang R.-G."/>
        </authorList>
    </citation>
    <scope>NUCLEOTIDE SEQUENCE [LARGE SCALE GENOMIC DNA]</scope>
    <source>
        <strain evidence="7">WSP0</strain>
        <tissue evidence="7">Leaf</tissue>
    </source>
</reference>
<dbReference type="Pfam" id="PF00916">
    <property type="entry name" value="Sulfate_transp"/>
    <property type="match status" value="1"/>
</dbReference>
<evidence type="ECO:0000259" key="6">
    <source>
        <dbReference type="Pfam" id="PF00916"/>
    </source>
</evidence>
<comment type="subcellular location">
    <subcellularLocation>
        <location evidence="1">Membrane</location>
        <topology evidence="1">Multi-pass membrane protein</topology>
    </subcellularLocation>
</comment>
<comment type="caution">
    <text evidence="7">The sequence shown here is derived from an EMBL/GenBank/DDBJ whole genome shotgun (WGS) entry which is preliminary data.</text>
</comment>
<evidence type="ECO:0000313" key="7">
    <source>
        <dbReference type="EMBL" id="KAG5514494.1"/>
    </source>
</evidence>
<feature type="domain" description="SLC26A/SulP transporter" evidence="6">
    <location>
        <begin position="97"/>
        <end position="166"/>
    </location>
</feature>
<organism evidence="7 8">
    <name type="scientific">Rhododendron griersonianum</name>
    <dbReference type="NCBI Taxonomy" id="479676"/>
    <lineage>
        <taxon>Eukaryota</taxon>
        <taxon>Viridiplantae</taxon>
        <taxon>Streptophyta</taxon>
        <taxon>Embryophyta</taxon>
        <taxon>Tracheophyta</taxon>
        <taxon>Spermatophyta</taxon>
        <taxon>Magnoliopsida</taxon>
        <taxon>eudicotyledons</taxon>
        <taxon>Gunneridae</taxon>
        <taxon>Pentapetalae</taxon>
        <taxon>asterids</taxon>
        <taxon>Ericales</taxon>
        <taxon>Ericaceae</taxon>
        <taxon>Ericoideae</taxon>
        <taxon>Rhodoreae</taxon>
        <taxon>Rhododendron</taxon>
    </lineage>
</organism>
<protein>
    <recommendedName>
        <fullName evidence="6">SLC26A/SulP transporter domain-containing protein</fullName>
    </recommendedName>
</protein>
<evidence type="ECO:0000256" key="2">
    <source>
        <dbReference type="ARBA" id="ARBA00022692"/>
    </source>
</evidence>
<dbReference type="GO" id="GO:0055085">
    <property type="term" value="P:transmembrane transport"/>
    <property type="evidence" value="ECO:0007669"/>
    <property type="project" value="InterPro"/>
</dbReference>
<feature type="transmembrane region" description="Helical" evidence="5">
    <location>
        <begin position="143"/>
        <end position="165"/>
    </location>
</feature>
<dbReference type="GO" id="GO:0016020">
    <property type="term" value="C:membrane"/>
    <property type="evidence" value="ECO:0007669"/>
    <property type="project" value="UniProtKB-SubCell"/>
</dbReference>
<dbReference type="InterPro" id="IPR011547">
    <property type="entry name" value="SLC26A/SulP_dom"/>
</dbReference>
<evidence type="ECO:0000256" key="3">
    <source>
        <dbReference type="ARBA" id="ARBA00022989"/>
    </source>
</evidence>
<dbReference type="PANTHER" id="PTHR11814">
    <property type="entry name" value="SULFATE TRANSPORTER"/>
    <property type="match status" value="1"/>
</dbReference>
<evidence type="ECO:0000256" key="5">
    <source>
        <dbReference type="SAM" id="Phobius"/>
    </source>
</evidence>
<keyword evidence="4 5" id="KW-0472">Membrane</keyword>
<evidence type="ECO:0000256" key="4">
    <source>
        <dbReference type="ARBA" id="ARBA00023136"/>
    </source>
</evidence>
<gene>
    <name evidence="7" type="ORF">RHGRI_035788</name>
</gene>
<evidence type="ECO:0000313" key="8">
    <source>
        <dbReference type="Proteomes" id="UP000823749"/>
    </source>
</evidence>
<evidence type="ECO:0000256" key="1">
    <source>
        <dbReference type="ARBA" id="ARBA00004141"/>
    </source>
</evidence>
<keyword evidence="8" id="KW-1185">Reference proteome</keyword>